<proteinExistence type="predicted"/>
<protein>
    <submittedName>
        <fullName evidence="1">Uncharacterized protein</fullName>
    </submittedName>
</protein>
<reference evidence="1" key="1">
    <citation type="submission" date="2019-06" db="EMBL/GenBank/DDBJ databases">
        <authorList>
            <person name="Zheng W."/>
        </authorList>
    </citation>
    <scope>NUCLEOTIDE SEQUENCE</scope>
    <source>
        <strain evidence="1">QDHG01</strain>
    </source>
</reference>
<dbReference type="EMBL" id="RRYP01029754">
    <property type="protein sequence ID" value="TNV71567.1"/>
    <property type="molecule type" value="Genomic_DNA"/>
</dbReference>
<dbReference type="Proteomes" id="UP000785679">
    <property type="component" value="Unassembled WGS sequence"/>
</dbReference>
<sequence>MCFKDIQLKILQSINRSVFDQSVQFFNRKQGRRTKFIQLIHYKEKQNDDYKTLISSMQVYNFRAYLIQK</sequence>
<evidence type="ECO:0000313" key="1">
    <source>
        <dbReference type="EMBL" id="TNV71567.1"/>
    </source>
</evidence>
<gene>
    <name evidence="1" type="ORF">FGO68_gene16343</name>
</gene>
<evidence type="ECO:0000313" key="2">
    <source>
        <dbReference type="Proteomes" id="UP000785679"/>
    </source>
</evidence>
<accession>A0A8J8SUQ4</accession>
<dbReference type="AlphaFoldDB" id="A0A8J8SUQ4"/>
<organism evidence="1 2">
    <name type="scientific">Halteria grandinella</name>
    <dbReference type="NCBI Taxonomy" id="5974"/>
    <lineage>
        <taxon>Eukaryota</taxon>
        <taxon>Sar</taxon>
        <taxon>Alveolata</taxon>
        <taxon>Ciliophora</taxon>
        <taxon>Intramacronucleata</taxon>
        <taxon>Spirotrichea</taxon>
        <taxon>Stichotrichia</taxon>
        <taxon>Sporadotrichida</taxon>
        <taxon>Halteriidae</taxon>
        <taxon>Halteria</taxon>
    </lineage>
</organism>
<keyword evidence="2" id="KW-1185">Reference proteome</keyword>
<name>A0A8J8SUQ4_HALGN</name>
<comment type="caution">
    <text evidence="1">The sequence shown here is derived from an EMBL/GenBank/DDBJ whole genome shotgun (WGS) entry which is preliminary data.</text>
</comment>